<dbReference type="PANTHER" id="PTHR11474">
    <property type="entry name" value="TYROSINASE FAMILY MEMBER"/>
    <property type="match status" value="1"/>
</dbReference>
<evidence type="ECO:0000256" key="3">
    <source>
        <dbReference type="SAM" id="SignalP"/>
    </source>
</evidence>
<feature type="chain" id="PRO_5037548424" evidence="3">
    <location>
        <begin position="25"/>
        <end position="443"/>
    </location>
</feature>
<evidence type="ECO:0000256" key="1">
    <source>
        <dbReference type="ARBA" id="ARBA00022723"/>
    </source>
</evidence>
<feature type="signal peptide" evidence="3">
    <location>
        <begin position="1"/>
        <end position="24"/>
    </location>
</feature>
<protein>
    <submittedName>
        <fullName evidence="6">Tyrosinase copper-binding domain-containing protein</fullName>
    </submittedName>
</protein>
<evidence type="ECO:0000313" key="6">
    <source>
        <dbReference type="WBParaSite" id="nRc.2.0.1.t26510-RA"/>
    </source>
</evidence>
<accession>A0A915JK17</accession>
<keyword evidence="3" id="KW-0732">Signal</keyword>
<dbReference type="InterPro" id="IPR008922">
    <property type="entry name" value="Di-copper_centre_dom_sf"/>
</dbReference>
<sequence length="443" mass="51154">MSYVAFISLLPILITSSLVRLNLCDEKSLLLYFGKLRQPENGECFPNRSALLQRLSVEMLELSCQKWRQYNEEINVTKSLTATNSIFTENQINYLKSLSTDLKANFNKRTNYISVRKEIRSMSYDERSKFFDTVRKLKTEEKVDGVSKYDLLVYLRHPHLAPASQMGASFLPWHREYLRRFEVALQQIDLNVFLPFWNPEIDSSLPNPADSLLWSALYVGTGRGSIKTGSFSNWTFATKLDENSQIVYEPLQRNLRKASRWISSGQSPNGNDARYILSRKKFEDFSVCSGSKIEIISRKVHDWIGGTMADLPRSPRDPLYFLYHAYLDYLYETWRRFKSYLERTKNYPKGSKACAKYHQGDAPMWPFLDTSFRNIDGLSDIYTQIYYTYQNEPVCGKSDDQCLSNHLFCDKKDAKCLSKIRLGGNCSSPESCFLSKCTGGICS</sequence>
<dbReference type="Proteomes" id="UP000887565">
    <property type="component" value="Unplaced"/>
</dbReference>
<dbReference type="AlphaFoldDB" id="A0A915JK17"/>
<keyword evidence="5" id="KW-1185">Reference proteome</keyword>
<dbReference type="WBParaSite" id="nRc.2.0.1.t26510-RA">
    <property type="protein sequence ID" value="nRc.2.0.1.t26510-RA"/>
    <property type="gene ID" value="nRc.2.0.1.g26510"/>
</dbReference>
<dbReference type="InterPro" id="IPR050316">
    <property type="entry name" value="Tyrosinase/Hemocyanin"/>
</dbReference>
<name>A0A915JK17_ROMCU</name>
<evidence type="ECO:0000256" key="2">
    <source>
        <dbReference type="ARBA" id="ARBA00023008"/>
    </source>
</evidence>
<dbReference type="OMA" id="AFTLWHR"/>
<dbReference type="InterPro" id="IPR002227">
    <property type="entry name" value="Tyrosinase_Cu-bd"/>
</dbReference>
<keyword evidence="1" id="KW-0479">Metal-binding</keyword>
<reference evidence="6" key="1">
    <citation type="submission" date="2022-11" db="UniProtKB">
        <authorList>
            <consortium name="WormBaseParasite"/>
        </authorList>
    </citation>
    <scope>IDENTIFICATION</scope>
</reference>
<dbReference type="Gene3D" id="1.10.1280.10">
    <property type="entry name" value="Di-copper center containing domain from catechol oxidase"/>
    <property type="match status" value="1"/>
</dbReference>
<evidence type="ECO:0000259" key="4">
    <source>
        <dbReference type="Pfam" id="PF00264"/>
    </source>
</evidence>
<evidence type="ECO:0000313" key="5">
    <source>
        <dbReference type="Proteomes" id="UP000887565"/>
    </source>
</evidence>
<keyword evidence="2" id="KW-0186">Copper</keyword>
<dbReference type="GO" id="GO:0046872">
    <property type="term" value="F:metal ion binding"/>
    <property type="evidence" value="ECO:0007669"/>
    <property type="project" value="UniProtKB-KW"/>
</dbReference>
<dbReference type="GO" id="GO:0016491">
    <property type="term" value="F:oxidoreductase activity"/>
    <property type="evidence" value="ECO:0007669"/>
    <property type="project" value="InterPro"/>
</dbReference>
<dbReference type="PANTHER" id="PTHR11474:SF126">
    <property type="entry name" value="TYROSINASE-LIKE PROTEIN TYR-1-RELATED"/>
    <property type="match status" value="1"/>
</dbReference>
<feature type="domain" description="Tyrosinase copper-binding" evidence="4">
    <location>
        <begin position="149"/>
        <end position="336"/>
    </location>
</feature>
<organism evidence="5 6">
    <name type="scientific">Romanomermis culicivorax</name>
    <name type="common">Nematode worm</name>
    <dbReference type="NCBI Taxonomy" id="13658"/>
    <lineage>
        <taxon>Eukaryota</taxon>
        <taxon>Metazoa</taxon>
        <taxon>Ecdysozoa</taxon>
        <taxon>Nematoda</taxon>
        <taxon>Enoplea</taxon>
        <taxon>Dorylaimia</taxon>
        <taxon>Mermithida</taxon>
        <taxon>Mermithoidea</taxon>
        <taxon>Mermithidae</taxon>
        <taxon>Romanomermis</taxon>
    </lineage>
</organism>
<dbReference type="PRINTS" id="PR00092">
    <property type="entry name" value="TYROSINASE"/>
</dbReference>
<dbReference type="Pfam" id="PF00264">
    <property type="entry name" value="Tyrosinase"/>
    <property type="match status" value="1"/>
</dbReference>
<proteinExistence type="predicted"/>
<dbReference type="SUPFAM" id="SSF48056">
    <property type="entry name" value="Di-copper centre-containing domain"/>
    <property type="match status" value="1"/>
</dbReference>